<evidence type="ECO:0000313" key="3">
    <source>
        <dbReference type="Proteomes" id="UP001054945"/>
    </source>
</evidence>
<dbReference type="EMBL" id="BPLR01006278">
    <property type="protein sequence ID" value="GIY08690.1"/>
    <property type="molecule type" value="Genomic_DNA"/>
</dbReference>
<keyword evidence="3" id="KW-1185">Reference proteome</keyword>
<protein>
    <submittedName>
        <fullName evidence="2">Centrosome-associated protein 350</fullName>
    </submittedName>
</protein>
<sequence>MDFSSVVKHLNLTLPCQLTFLDLIFDLTKETALDIFSETEENPAPWLRPRKLTPKPKFPTDKNQLISSVQKKVEQALKIAPTESSTEQNRKRPTWGHHEDEATVKFQIADSIFDLLVDDTANLIKDLSDKKYW</sequence>
<organism evidence="2 3">
    <name type="scientific">Caerostris extrusa</name>
    <name type="common">Bark spider</name>
    <name type="synonym">Caerostris bankana</name>
    <dbReference type="NCBI Taxonomy" id="172846"/>
    <lineage>
        <taxon>Eukaryota</taxon>
        <taxon>Metazoa</taxon>
        <taxon>Ecdysozoa</taxon>
        <taxon>Arthropoda</taxon>
        <taxon>Chelicerata</taxon>
        <taxon>Arachnida</taxon>
        <taxon>Araneae</taxon>
        <taxon>Araneomorphae</taxon>
        <taxon>Entelegynae</taxon>
        <taxon>Araneoidea</taxon>
        <taxon>Araneidae</taxon>
        <taxon>Caerostris</taxon>
    </lineage>
</organism>
<dbReference type="Proteomes" id="UP001054945">
    <property type="component" value="Unassembled WGS sequence"/>
</dbReference>
<comment type="caution">
    <text evidence="2">The sequence shown here is derived from an EMBL/GenBank/DDBJ whole genome shotgun (WGS) entry which is preliminary data.</text>
</comment>
<evidence type="ECO:0000313" key="2">
    <source>
        <dbReference type="EMBL" id="GIY08690.1"/>
    </source>
</evidence>
<name>A0AAV4QKV2_CAEEX</name>
<accession>A0AAV4QKV2</accession>
<reference evidence="2 3" key="1">
    <citation type="submission" date="2021-06" db="EMBL/GenBank/DDBJ databases">
        <title>Caerostris extrusa draft genome.</title>
        <authorList>
            <person name="Kono N."/>
            <person name="Arakawa K."/>
        </authorList>
    </citation>
    <scope>NUCLEOTIDE SEQUENCE [LARGE SCALE GENOMIC DNA]</scope>
</reference>
<evidence type="ECO:0000256" key="1">
    <source>
        <dbReference type="SAM" id="MobiDB-lite"/>
    </source>
</evidence>
<feature type="region of interest" description="Disordered" evidence="1">
    <location>
        <begin position="79"/>
        <end position="98"/>
    </location>
</feature>
<gene>
    <name evidence="2" type="primary">Cep350_1</name>
    <name evidence="2" type="ORF">CEXT_641341</name>
</gene>
<proteinExistence type="predicted"/>
<dbReference type="AlphaFoldDB" id="A0AAV4QKV2"/>